<dbReference type="AlphaFoldDB" id="A0A4Q2M8N5"/>
<dbReference type="Gene3D" id="2.160.10.10">
    <property type="entry name" value="Hexapeptide repeat proteins"/>
    <property type="match status" value="1"/>
</dbReference>
<proteinExistence type="inferred from homology"/>
<dbReference type="GO" id="GO:0008870">
    <property type="term" value="F:galactoside O-acetyltransferase activity"/>
    <property type="evidence" value="ECO:0007669"/>
    <property type="project" value="TreeGrafter"/>
</dbReference>
<evidence type="ECO:0000256" key="1">
    <source>
        <dbReference type="ARBA" id="ARBA00007274"/>
    </source>
</evidence>
<dbReference type="SUPFAM" id="SSF51161">
    <property type="entry name" value="Trimeric LpxA-like enzymes"/>
    <property type="match status" value="1"/>
</dbReference>
<keyword evidence="2 5" id="KW-0808">Transferase</keyword>
<dbReference type="OrthoDB" id="2643438at2"/>
<evidence type="ECO:0000256" key="4">
    <source>
        <dbReference type="ARBA" id="ARBA00023315"/>
    </source>
</evidence>
<keyword evidence="4 5" id="KW-0012">Acyltransferase</keyword>
<dbReference type="InterPro" id="IPR039369">
    <property type="entry name" value="LacA-like"/>
</dbReference>
<dbReference type="InterPro" id="IPR001451">
    <property type="entry name" value="Hexapep"/>
</dbReference>
<dbReference type="EC" id="2.3.1.-" evidence="5"/>
<name>A0A4Q2M8N5_9MICO</name>
<dbReference type="Pfam" id="PF12464">
    <property type="entry name" value="Mac"/>
    <property type="match status" value="1"/>
</dbReference>
<dbReference type="PANTHER" id="PTHR43017:SF1">
    <property type="entry name" value="ACETYLTRANSFERASE YJL218W-RELATED"/>
    <property type="match status" value="1"/>
</dbReference>
<reference evidence="7 8" key="1">
    <citation type="submission" date="2019-01" db="EMBL/GenBank/DDBJ databases">
        <title>Agromyces.</title>
        <authorList>
            <person name="Li J."/>
        </authorList>
    </citation>
    <scope>NUCLEOTIDE SEQUENCE [LARGE SCALE GENOMIC DNA]</scope>
    <source>
        <strain evidence="7 8">DSM 23870</strain>
    </source>
</reference>
<dbReference type="FunFam" id="2.160.10.10:FF:000025">
    <property type="entry name" value="Hexapeptide-repeat containing-acetyltransferase"/>
    <property type="match status" value="1"/>
</dbReference>
<evidence type="ECO:0000313" key="8">
    <source>
        <dbReference type="Proteomes" id="UP000292686"/>
    </source>
</evidence>
<dbReference type="PROSITE" id="PS00101">
    <property type="entry name" value="HEXAPEP_TRANSFERASES"/>
    <property type="match status" value="1"/>
</dbReference>
<evidence type="ECO:0000259" key="6">
    <source>
        <dbReference type="SMART" id="SM01266"/>
    </source>
</evidence>
<evidence type="ECO:0000313" key="7">
    <source>
        <dbReference type="EMBL" id="RXZ88408.1"/>
    </source>
</evidence>
<keyword evidence="3" id="KW-0677">Repeat</keyword>
<dbReference type="InterPro" id="IPR024688">
    <property type="entry name" value="Mac_dom"/>
</dbReference>
<evidence type="ECO:0000256" key="5">
    <source>
        <dbReference type="RuleBase" id="RU367021"/>
    </source>
</evidence>
<feature type="domain" description="Maltose/galactoside acetyltransferase" evidence="6">
    <location>
        <begin position="1"/>
        <end position="52"/>
    </location>
</feature>
<gene>
    <name evidence="7" type="ORF">ESP50_03835</name>
</gene>
<dbReference type="CDD" id="cd03357">
    <property type="entry name" value="LbH_MAT_GAT"/>
    <property type="match status" value="1"/>
</dbReference>
<dbReference type="SMART" id="SM01266">
    <property type="entry name" value="Mac"/>
    <property type="match status" value="1"/>
</dbReference>
<protein>
    <recommendedName>
        <fullName evidence="5">Acetyltransferase</fullName>
        <ecNumber evidence="5">2.3.1.-</ecNumber>
    </recommendedName>
</protein>
<dbReference type="Pfam" id="PF00132">
    <property type="entry name" value="Hexapep"/>
    <property type="match status" value="1"/>
</dbReference>
<dbReference type="InterPro" id="IPR018357">
    <property type="entry name" value="Hexapep_transf_CS"/>
</dbReference>
<comment type="caution">
    <text evidence="7">The sequence shown here is derived from an EMBL/GenBank/DDBJ whole genome shotgun (WGS) entry which is preliminary data.</text>
</comment>
<comment type="similarity">
    <text evidence="1 5">Belongs to the transferase hexapeptide repeat family.</text>
</comment>
<organism evidence="7 8">
    <name type="scientific">Agromyces atrinae</name>
    <dbReference type="NCBI Taxonomy" id="592376"/>
    <lineage>
        <taxon>Bacteria</taxon>
        <taxon>Bacillati</taxon>
        <taxon>Actinomycetota</taxon>
        <taxon>Actinomycetes</taxon>
        <taxon>Micrococcales</taxon>
        <taxon>Microbacteriaceae</taxon>
        <taxon>Agromyces</taxon>
    </lineage>
</organism>
<keyword evidence="8" id="KW-1185">Reference proteome</keyword>
<dbReference type="InterPro" id="IPR011004">
    <property type="entry name" value="Trimer_LpxA-like_sf"/>
</dbReference>
<evidence type="ECO:0000256" key="3">
    <source>
        <dbReference type="ARBA" id="ARBA00022737"/>
    </source>
</evidence>
<dbReference type="EMBL" id="SDPM01000001">
    <property type="protein sequence ID" value="RXZ88408.1"/>
    <property type="molecule type" value="Genomic_DNA"/>
</dbReference>
<sequence length="194" mass="21117">MLAGKVYDPSDAGIMAEQAEALELLYDFNASRPSQQAERAELLRQMFAEIGDGCYVEPPLHANWGGRHVYVGSNVYANSNLTLVDDGDIHIGDNVMFGPNVVITTAGHPILPELRARGLQFNLPVHIGRNVWVGSGVQIMPGVTIGDDSVIGAGSVVTRDIPAGVVAVGIPCRVVREIGEHDREFYWRDRRLDV</sequence>
<dbReference type="Proteomes" id="UP000292686">
    <property type="component" value="Unassembled WGS sequence"/>
</dbReference>
<evidence type="ECO:0000256" key="2">
    <source>
        <dbReference type="ARBA" id="ARBA00022679"/>
    </source>
</evidence>
<dbReference type="PANTHER" id="PTHR43017">
    <property type="entry name" value="GALACTOSIDE O-ACETYLTRANSFERASE"/>
    <property type="match status" value="1"/>
</dbReference>
<accession>A0A4Q2M8N5</accession>